<dbReference type="Proteomes" id="UP001159363">
    <property type="component" value="Chromosome 6"/>
</dbReference>
<keyword evidence="3" id="KW-1185">Reference proteome</keyword>
<comment type="caution">
    <text evidence="2">The sequence shown here is derived from an EMBL/GenBank/DDBJ whole genome shotgun (WGS) entry which is preliminary data.</text>
</comment>
<protein>
    <submittedName>
        <fullName evidence="2">Uncharacterized protein</fullName>
    </submittedName>
</protein>
<organism evidence="2 3">
    <name type="scientific">Dryococelus australis</name>
    <dbReference type="NCBI Taxonomy" id="614101"/>
    <lineage>
        <taxon>Eukaryota</taxon>
        <taxon>Metazoa</taxon>
        <taxon>Ecdysozoa</taxon>
        <taxon>Arthropoda</taxon>
        <taxon>Hexapoda</taxon>
        <taxon>Insecta</taxon>
        <taxon>Pterygota</taxon>
        <taxon>Neoptera</taxon>
        <taxon>Polyneoptera</taxon>
        <taxon>Phasmatodea</taxon>
        <taxon>Verophasmatodea</taxon>
        <taxon>Anareolatae</taxon>
        <taxon>Phasmatidae</taxon>
        <taxon>Eurycanthinae</taxon>
        <taxon>Dryococelus</taxon>
    </lineage>
</organism>
<evidence type="ECO:0000313" key="2">
    <source>
        <dbReference type="EMBL" id="KAJ8878851.1"/>
    </source>
</evidence>
<name>A0ABQ9H3H6_9NEOP</name>
<accession>A0ABQ9H3H6</accession>
<proteinExistence type="predicted"/>
<evidence type="ECO:0000313" key="3">
    <source>
        <dbReference type="Proteomes" id="UP001159363"/>
    </source>
</evidence>
<feature type="region of interest" description="Disordered" evidence="1">
    <location>
        <begin position="1"/>
        <end position="48"/>
    </location>
</feature>
<reference evidence="2 3" key="1">
    <citation type="submission" date="2023-02" db="EMBL/GenBank/DDBJ databases">
        <title>LHISI_Scaffold_Assembly.</title>
        <authorList>
            <person name="Stuart O.P."/>
            <person name="Cleave R."/>
            <person name="Magrath M.J.L."/>
            <person name="Mikheyev A.S."/>
        </authorList>
    </citation>
    <scope>NUCLEOTIDE SEQUENCE [LARGE SCALE GENOMIC DNA]</scope>
    <source>
        <strain evidence="2">Daus_M_001</strain>
        <tissue evidence="2">Leg muscle</tissue>
    </source>
</reference>
<feature type="compositionally biased region" description="Basic and acidic residues" evidence="1">
    <location>
        <begin position="1"/>
        <end position="26"/>
    </location>
</feature>
<sequence length="300" mass="33695">MWLKRGENGATQRRNERVGKMGDPRENPPTSGTVRHDSHMLKSGVNPAGNHTRFALVAESLTESRKLQQIDSSPHSCPLSVVMQARVPTRAAHDAKCVISILRRVSEEIWAALYIEVMRANEEEGGEYGAAPKFKYRGNERFPRKPANQWHTDLPSLRVLKVPPLRELVLSVTWRVSLTEYVEQARRSRKGKTPVDPTCCSATVEQPSFVTAYKTSEMHTCSLSVVQLWSMTLNWYSRIADTGIKGRGKQKIPEQSCRPTASSGTLHTYENSRVNWPGIEPGSPWWEASSSTAQPPRPHL</sequence>
<evidence type="ECO:0000256" key="1">
    <source>
        <dbReference type="SAM" id="MobiDB-lite"/>
    </source>
</evidence>
<gene>
    <name evidence="2" type="ORF">PR048_019440</name>
</gene>
<dbReference type="EMBL" id="JARBHB010000007">
    <property type="protein sequence ID" value="KAJ8878851.1"/>
    <property type="molecule type" value="Genomic_DNA"/>
</dbReference>